<evidence type="ECO:0000259" key="11">
    <source>
        <dbReference type="PROSITE" id="PS50823"/>
    </source>
</evidence>
<dbReference type="GO" id="GO:0022627">
    <property type="term" value="C:cytosolic small ribosomal subunit"/>
    <property type="evidence" value="ECO:0007669"/>
    <property type="project" value="TreeGrafter"/>
</dbReference>
<evidence type="ECO:0000256" key="6">
    <source>
        <dbReference type="ARBA" id="ARBA00024998"/>
    </source>
</evidence>
<dbReference type="Pfam" id="PF00189">
    <property type="entry name" value="Ribosomal_S3_C"/>
    <property type="match status" value="1"/>
</dbReference>
<dbReference type="GO" id="GO:0003729">
    <property type="term" value="F:mRNA binding"/>
    <property type="evidence" value="ECO:0007669"/>
    <property type="project" value="UniProtKB-UniRule"/>
</dbReference>
<dbReference type="PROSITE" id="PS50823">
    <property type="entry name" value="KH_TYPE_2"/>
    <property type="match status" value="1"/>
</dbReference>
<comment type="similarity">
    <text evidence="1 8 9">Belongs to the universal ribosomal protein uS3 family.</text>
</comment>
<proteinExistence type="inferred from homology"/>
<evidence type="ECO:0000256" key="9">
    <source>
        <dbReference type="RuleBase" id="RU003624"/>
    </source>
</evidence>
<dbReference type="AlphaFoldDB" id="A0A0H4T2Q8"/>
<dbReference type="NCBIfam" id="TIGR01009">
    <property type="entry name" value="rpsC_bact"/>
    <property type="match status" value="1"/>
</dbReference>
<keyword evidence="3 8" id="KW-0694">RNA-binding</keyword>
<dbReference type="Pfam" id="PF07650">
    <property type="entry name" value="KH_2"/>
    <property type="match status" value="1"/>
</dbReference>
<dbReference type="InterPro" id="IPR057258">
    <property type="entry name" value="Ribosomal_uS3"/>
</dbReference>
<dbReference type="PANTHER" id="PTHR11760:SF19">
    <property type="entry name" value="SMALL RIBOSOMAL SUBUNIT PROTEIN US3C"/>
    <property type="match status" value="1"/>
</dbReference>
<evidence type="ECO:0000256" key="8">
    <source>
        <dbReference type="HAMAP-Rule" id="MF_01309"/>
    </source>
</evidence>
<dbReference type="SMART" id="SM00322">
    <property type="entry name" value="KH"/>
    <property type="match status" value="1"/>
</dbReference>
<dbReference type="GO" id="GO:0006412">
    <property type="term" value="P:translation"/>
    <property type="evidence" value="ECO:0007669"/>
    <property type="project" value="UniProtKB-UniRule"/>
</dbReference>
<dbReference type="PANTHER" id="PTHR11760">
    <property type="entry name" value="30S/40S RIBOSOMAL PROTEIN S3"/>
    <property type="match status" value="1"/>
</dbReference>
<dbReference type="EMBL" id="KT006984">
    <property type="protein sequence ID" value="AKQ01918.1"/>
    <property type="molecule type" value="Genomic_DNA"/>
</dbReference>
<dbReference type="FunFam" id="3.30.300.20:FF:000001">
    <property type="entry name" value="30S ribosomal protein S3"/>
    <property type="match status" value="1"/>
</dbReference>
<feature type="region of interest" description="Disordered" evidence="10">
    <location>
        <begin position="212"/>
        <end position="322"/>
    </location>
</feature>
<dbReference type="GO" id="GO:0019843">
    <property type="term" value="F:rRNA binding"/>
    <property type="evidence" value="ECO:0007669"/>
    <property type="project" value="UniProtKB-UniRule"/>
</dbReference>
<sequence>MGQKIHPIGFRLSVNKNWGSRWFANSRNFSHMLNEDLKVREYLKKKLAHASVSKVVIERPAKDARITIHSARPGVVIGKKGEDIEVLKADLRKLLGVQMVHVNIEEVRKPEVDAQLIADSIGQQLEKRIMFRRAMKRSMQNAMRLGAQGIKIMSAGRLNGIEIARTEWYREGRVPLHTLRADIDYGFSEAKTTYGVIGIKVWVYKGEVAGKGEQPAAPALPSGTEERAATKRVKKPAISPAAKTEGVPAQVEARPDVRGEAGADSKPKAARPRARKATPAGDAAAPKAEGKEGAEAAKPKTTTIKRVRKAKETPEAGSGEKQ</sequence>
<dbReference type="SUPFAM" id="SSF54814">
    <property type="entry name" value="Prokaryotic type KH domain (KH-domain type II)"/>
    <property type="match status" value="1"/>
</dbReference>
<dbReference type="InterPro" id="IPR001351">
    <property type="entry name" value="Ribosomal_uS3_C"/>
</dbReference>
<dbReference type="InterPro" id="IPR015946">
    <property type="entry name" value="KH_dom-like_a/b"/>
</dbReference>
<evidence type="ECO:0000256" key="4">
    <source>
        <dbReference type="ARBA" id="ARBA00022980"/>
    </source>
</evidence>
<dbReference type="InterPro" id="IPR036419">
    <property type="entry name" value="Ribosomal_S3_C_sf"/>
</dbReference>
<dbReference type="InterPro" id="IPR004087">
    <property type="entry name" value="KH_dom"/>
</dbReference>
<evidence type="ECO:0000256" key="10">
    <source>
        <dbReference type="SAM" id="MobiDB-lite"/>
    </source>
</evidence>
<evidence type="ECO:0000256" key="1">
    <source>
        <dbReference type="ARBA" id="ARBA00010761"/>
    </source>
</evidence>
<comment type="subunit">
    <text evidence="8">Part of the 30S ribosomal subunit. Forms a tight complex with proteins S10 and S14.</text>
</comment>
<evidence type="ECO:0000256" key="7">
    <source>
        <dbReference type="ARBA" id="ARBA00035257"/>
    </source>
</evidence>
<evidence type="ECO:0000313" key="12">
    <source>
        <dbReference type="EMBL" id="AKQ01918.1"/>
    </source>
</evidence>
<organism evidence="12">
    <name type="scientific">uncultured beta proteobacterium Rifle_16ft_4_minimus_3054</name>
    <dbReference type="NCBI Taxonomy" id="1665167"/>
    <lineage>
        <taxon>Bacteria</taxon>
        <taxon>Pseudomonadati</taxon>
        <taxon>Pseudomonadota</taxon>
        <taxon>Betaproteobacteria</taxon>
        <taxon>Nitrosomonadales</taxon>
        <taxon>Nitrosomonadaceae</taxon>
        <taxon>environmental samples</taxon>
    </lineage>
</organism>
<feature type="domain" description="KH type-2" evidence="11">
    <location>
        <begin position="39"/>
        <end position="108"/>
    </location>
</feature>
<dbReference type="InterPro" id="IPR004044">
    <property type="entry name" value="KH_dom_type_2"/>
</dbReference>
<protein>
    <recommendedName>
        <fullName evidence="7 8">Small ribosomal subunit protein uS3</fullName>
    </recommendedName>
</protein>
<dbReference type="GO" id="GO:0003735">
    <property type="term" value="F:structural constituent of ribosome"/>
    <property type="evidence" value="ECO:0007669"/>
    <property type="project" value="InterPro"/>
</dbReference>
<reference evidence="12" key="1">
    <citation type="journal article" date="2015" name="ISME J.">
        <title>Aquifer environment selects for microbial species cohorts in sediment and groundwater.</title>
        <authorList>
            <person name="Hug L.A."/>
            <person name="Thomas B.C."/>
            <person name="Brown C.T."/>
            <person name="Frischkorn K.R."/>
            <person name="Williams K.H."/>
            <person name="Tringe S.G."/>
            <person name="Banfield J.F."/>
        </authorList>
    </citation>
    <scope>NUCLEOTIDE SEQUENCE</scope>
</reference>
<dbReference type="Gene3D" id="3.30.1140.32">
    <property type="entry name" value="Ribosomal protein S3, C-terminal domain"/>
    <property type="match status" value="1"/>
</dbReference>
<accession>A0A0H4T2Q8</accession>
<keyword evidence="2 8" id="KW-0699">rRNA-binding</keyword>
<dbReference type="CDD" id="cd02412">
    <property type="entry name" value="KH-II_30S_S3"/>
    <property type="match status" value="1"/>
</dbReference>
<dbReference type="InterPro" id="IPR005704">
    <property type="entry name" value="Ribosomal_uS3_bac-typ"/>
</dbReference>
<dbReference type="PROSITE" id="PS00548">
    <property type="entry name" value="RIBOSOMAL_S3"/>
    <property type="match status" value="1"/>
</dbReference>
<comment type="function">
    <text evidence="6 8">Binds the lower part of the 30S subunit head. Binds mRNA in the 70S ribosome, positioning it for translation.</text>
</comment>
<dbReference type="Gene3D" id="3.30.300.20">
    <property type="match status" value="1"/>
</dbReference>
<feature type="compositionally biased region" description="Basic and acidic residues" evidence="10">
    <location>
        <begin position="310"/>
        <end position="322"/>
    </location>
</feature>
<dbReference type="FunFam" id="3.30.1140.32:FF:000006">
    <property type="entry name" value="30S ribosomal protein S3"/>
    <property type="match status" value="1"/>
</dbReference>
<evidence type="ECO:0000256" key="5">
    <source>
        <dbReference type="ARBA" id="ARBA00023274"/>
    </source>
</evidence>
<name>A0A0H4T2Q8_9PROT</name>
<dbReference type="InterPro" id="IPR018280">
    <property type="entry name" value="Ribosomal_uS3_CS"/>
</dbReference>
<dbReference type="HAMAP" id="MF_01309_B">
    <property type="entry name" value="Ribosomal_uS3_B"/>
    <property type="match status" value="1"/>
</dbReference>
<keyword evidence="5 8" id="KW-0687">Ribonucleoprotein</keyword>
<feature type="compositionally biased region" description="Basic and acidic residues" evidence="10">
    <location>
        <begin position="253"/>
        <end position="267"/>
    </location>
</feature>
<feature type="compositionally biased region" description="Low complexity" evidence="10">
    <location>
        <begin position="277"/>
        <end position="287"/>
    </location>
</feature>
<keyword evidence="4 8" id="KW-0689">Ribosomal protein</keyword>
<dbReference type="SUPFAM" id="SSF54821">
    <property type="entry name" value="Ribosomal protein S3 C-terminal domain"/>
    <property type="match status" value="1"/>
</dbReference>
<evidence type="ECO:0000256" key="2">
    <source>
        <dbReference type="ARBA" id="ARBA00022730"/>
    </source>
</evidence>
<feature type="compositionally biased region" description="Basic and acidic residues" evidence="10">
    <location>
        <begin position="288"/>
        <end position="298"/>
    </location>
</feature>
<gene>
    <name evidence="8 12" type="primary">rpsC</name>
</gene>
<dbReference type="InterPro" id="IPR009019">
    <property type="entry name" value="KH_sf_prok-type"/>
</dbReference>
<evidence type="ECO:0000256" key="3">
    <source>
        <dbReference type="ARBA" id="ARBA00022884"/>
    </source>
</evidence>